<proteinExistence type="inferred from homology"/>
<keyword evidence="15" id="KW-1185">Reference proteome</keyword>
<evidence type="ECO:0000313" key="15">
    <source>
        <dbReference type="Proteomes" id="UP001057738"/>
    </source>
</evidence>
<dbReference type="InterPro" id="IPR007694">
    <property type="entry name" value="DNA_helicase_DnaB-like_C"/>
</dbReference>
<evidence type="ECO:0000256" key="3">
    <source>
        <dbReference type="ARBA" id="ARBA00022705"/>
    </source>
</evidence>
<dbReference type="InterPro" id="IPR036185">
    <property type="entry name" value="DNA_heli_DnaB-like_N_sf"/>
</dbReference>
<keyword evidence="6 12" id="KW-0347">Helicase</keyword>
<evidence type="ECO:0000313" key="14">
    <source>
        <dbReference type="EMBL" id="UUY52379.1"/>
    </source>
</evidence>
<gene>
    <name evidence="14" type="primary">dnaB</name>
    <name evidence="14" type="ORF">NRK68_34480</name>
</gene>
<evidence type="ECO:0000256" key="8">
    <source>
        <dbReference type="ARBA" id="ARBA00023125"/>
    </source>
</evidence>
<organism evidence="14 15">
    <name type="scientific">Streptomyces yangpuensis</name>
    <dbReference type="NCBI Taxonomy" id="1648182"/>
    <lineage>
        <taxon>Bacteria</taxon>
        <taxon>Bacillati</taxon>
        <taxon>Actinomycetota</taxon>
        <taxon>Actinomycetes</taxon>
        <taxon>Kitasatosporales</taxon>
        <taxon>Streptomycetaceae</taxon>
        <taxon>Streptomyces</taxon>
    </lineage>
</organism>
<evidence type="ECO:0000256" key="5">
    <source>
        <dbReference type="ARBA" id="ARBA00022801"/>
    </source>
</evidence>
<reference evidence="14" key="1">
    <citation type="submission" date="2022-08" db="EMBL/GenBank/DDBJ databases">
        <authorList>
            <person name="Tian L."/>
        </authorList>
    </citation>
    <scope>NUCLEOTIDE SEQUENCE</scope>
    <source>
        <strain evidence="14">CM253</strain>
        <plasmid evidence="14">unnamed1</plasmid>
    </source>
</reference>
<dbReference type="Gene3D" id="1.10.860.10">
    <property type="entry name" value="DNAb Helicase, Chain A"/>
    <property type="match status" value="1"/>
</dbReference>
<evidence type="ECO:0000256" key="12">
    <source>
        <dbReference type="RuleBase" id="RU362085"/>
    </source>
</evidence>
<feature type="domain" description="SF4 helicase" evidence="13">
    <location>
        <begin position="182"/>
        <end position="447"/>
    </location>
</feature>
<dbReference type="InterPro" id="IPR027417">
    <property type="entry name" value="P-loop_NTPase"/>
</dbReference>
<keyword evidence="14" id="KW-0614">Plasmid</keyword>
<keyword evidence="8 12" id="KW-0238">DNA-binding</keyword>
<dbReference type="PROSITE" id="PS51199">
    <property type="entry name" value="SF4_HELICASE"/>
    <property type="match status" value="1"/>
</dbReference>
<evidence type="ECO:0000256" key="10">
    <source>
        <dbReference type="ARBA" id="ARBA00048954"/>
    </source>
</evidence>
<comment type="catalytic activity">
    <reaction evidence="10 12">
        <text>ATP + H2O = ADP + phosphate + H(+)</text>
        <dbReference type="Rhea" id="RHEA:13065"/>
        <dbReference type="ChEBI" id="CHEBI:15377"/>
        <dbReference type="ChEBI" id="CHEBI:15378"/>
        <dbReference type="ChEBI" id="CHEBI:30616"/>
        <dbReference type="ChEBI" id="CHEBI:43474"/>
        <dbReference type="ChEBI" id="CHEBI:456216"/>
        <dbReference type="EC" id="5.6.2.3"/>
    </reaction>
</comment>
<keyword evidence="9" id="KW-0413">Isomerase</keyword>
<dbReference type="CDD" id="cd00984">
    <property type="entry name" value="DnaB_C"/>
    <property type="match status" value="1"/>
</dbReference>
<dbReference type="SUPFAM" id="SSF52540">
    <property type="entry name" value="P-loop containing nucleoside triphosphate hydrolases"/>
    <property type="match status" value="1"/>
</dbReference>
<evidence type="ECO:0000256" key="2">
    <source>
        <dbReference type="ARBA" id="ARBA00022515"/>
    </source>
</evidence>
<dbReference type="InterPro" id="IPR016136">
    <property type="entry name" value="DNA_helicase_N/primase_C"/>
</dbReference>
<evidence type="ECO:0000256" key="7">
    <source>
        <dbReference type="ARBA" id="ARBA00022840"/>
    </source>
</evidence>
<accession>A0ABY5Q7U6</accession>
<geneLocation type="plasmid" evidence="14 15">
    <name>unnamed1</name>
</geneLocation>
<evidence type="ECO:0000256" key="1">
    <source>
        <dbReference type="ARBA" id="ARBA00008428"/>
    </source>
</evidence>
<evidence type="ECO:0000259" key="13">
    <source>
        <dbReference type="PROSITE" id="PS51199"/>
    </source>
</evidence>
<evidence type="ECO:0000256" key="4">
    <source>
        <dbReference type="ARBA" id="ARBA00022741"/>
    </source>
</evidence>
<evidence type="ECO:0000256" key="9">
    <source>
        <dbReference type="ARBA" id="ARBA00023235"/>
    </source>
</evidence>
<sequence>MAEDGIEQAQPNDLQAERAVLHHMLISTDAIADTVEILRGHDFFRPAHAVIYNSILTIYGANQTPNPFSVCEDLIKADQLDEAGGADYINGLARQKANSRSLAKNAERVQSTARLRRLQAAALHIHDLAADGTPEFIDRIADAAQAKIFEATAERPDSVPPAFVLGEIMEDALDQVEAIGERRGNPIGVPTGFTELDSLTGGLQPGHLTVIAARPAMGKSTLALDILRCTSIKNNLPAVLFTLESSRTEVAMRILSAESRVALHHMRSGTMTDDDWTRLARRMPDTSAAPLYVQDSSHATFTELRAQSRRLRTQRGIELIVVDDLQMFTYGTRPFSSRYEEISEISRCLKLLAKELEIPIVAVSKLNRGPEQRADKRPQVSDLRDSGALEDNADLAILLHREDAYEKDSPRAGEADLIVAKHRNGPTATITVAFQGHYSRFVDMAST</sequence>
<dbReference type="RefSeq" id="WP_257858122.1">
    <property type="nucleotide sequence ID" value="NZ_CP102515.1"/>
</dbReference>
<dbReference type="EC" id="5.6.2.3" evidence="11 12"/>
<keyword evidence="5 12" id="KW-0378">Hydrolase</keyword>
<dbReference type="GO" id="GO:0003678">
    <property type="term" value="F:DNA helicase activity"/>
    <property type="evidence" value="ECO:0007669"/>
    <property type="project" value="UniProtKB-EC"/>
</dbReference>
<evidence type="ECO:0000256" key="6">
    <source>
        <dbReference type="ARBA" id="ARBA00022806"/>
    </source>
</evidence>
<comment type="function">
    <text evidence="12">The main replicative DNA helicase, it participates in initiation and elongation during chromosome replication. Travels ahead of the DNA replisome, separating dsDNA into templates for DNA synthesis. A processive ATP-dependent 5'-3' DNA helicase it has DNA-dependent ATPase activity.</text>
</comment>
<keyword evidence="4 12" id="KW-0547">Nucleotide-binding</keyword>
<dbReference type="GeneID" id="95578646"/>
<evidence type="ECO:0000256" key="11">
    <source>
        <dbReference type="NCBIfam" id="TIGR00665"/>
    </source>
</evidence>
<dbReference type="Proteomes" id="UP001057738">
    <property type="component" value="Plasmid unnamed1"/>
</dbReference>
<keyword evidence="3 12" id="KW-0235">DNA replication</keyword>
<dbReference type="PANTHER" id="PTHR30153:SF2">
    <property type="entry name" value="REPLICATIVE DNA HELICASE"/>
    <property type="match status" value="1"/>
</dbReference>
<dbReference type="InterPro" id="IPR007692">
    <property type="entry name" value="DNA_helicase_DnaB"/>
</dbReference>
<dbReference type="GO" id="GO:0016787">
    <property type="term" value="F:hydrolase activity"/>
    <property type="evidence" value="ECO:0007669"/>
    <property type="project" value="UniProtKB-KW"/>
</dbReference>
<dbReference type="NCBIfam" id="TIGR00665">
    <property type="entry name" value="DnaB"/>
    <property type="match status" value="1"/>
</dbReference>
<dbReference type="Pfam" id="PF03796">
    <property type="entry name" value="DnaB_C"/>
    <property type="match status" value="1"/>
</dbReference>
<comment type="similarity">
    <text evidence="1 12">Belongs to the helicase family. DnaB subfamily.</text>
</comment>
<dbReference type="EMBL" id="CP102515">
    <property type="protein sequence ID" value="UUY52379.1"/>
    <property type="molecule type" value="Genomic_DNA"/>
</dbReference>
<name>A0ABY5Q7U6_9ACTN</name>
<keyword evidence="2 12" id="KW-0639">Primosome</keyword>
<dbReference type="Pfam" id="PF00772">
    <property type="entry name" value="DnaB"/>
    <property type="match status" value="1"/>
</dbReference>
<keyword evidence="7 12" id="KW-0067">ATP-binding</keyword>
<dbReference type="Gene3D" id="3.40.50.300">
    <property type="entry name" value="P-loop containing nucleotide triphosphate hydrolases"/>
    <property type="match status" value="1"/>
</dbReference>
<dbReference type="InterPro" id="IPR007693">
    <property type="entry name" value="DNA_helicase_DnaB-like_N"/>
</dbReference>
<dbReference type="PANTHER" id="PTHR30153">
    <property type="entry name" value="REPLICATIVE DNA HELICASE DNAB"/>
    <property type="match status" value="1"/>
</dbReference>
<dbReference type="SUPFAM" id="SSF48024">
    <property type="entry name" value="N-terminal domain of DnaB helicase"/>
    <property type="match status" value="1"/>
</dbReference>
<protein>
    <recommendedName>
        <fullName evidence="11 12">Replicative DNA helicase</fullName>
        <ecNumber evidence="11 12">5.6.2.3</ecNumber>
    </recommendedName>
</protein>